<gene>
    <name evidence="1" type="ORF">QJS04_geneDACA024292</name>
</gene>
<evidence type="ECO:0000313" key="1">
    <source>
        <dbReference type="EMBL" id="KAK1258685.1"/>
    </source>
</evidence>
<keyword evidence="2" id="KW-1185">Reference proteome</keyword>
<proteinExistence type="predicted"/>
<evidence type="ECO:0008006" key="3">
    <source>
        <dbReference type="Google" id="ProtNLM"/>
    </source>
</evidence>
<comment type="caution">
    <text evidence="1">The sequence shown here is derived from an EMBL/GenBank/DDBJ whole genome shotgun (WGS) entry which is preliminary data.</text>
</comment>
<organism evidence="1 2">
    <name type="scientific">Acorus gramineus</name>
    <name type="common">Dwarf sweet flag</name>
    <dbReference type="NCBI Taxonomy" id="55184"/>
    <lineage>
        <taxon>Eukaryota</taxon>
        <taxon>Viridiplantae</taxon>
        <taxon>Streptophyta</taxon>
        <taxon>Embryophyta</taxon>
        <taxon>Tracheophyta</taxon>
        <taxon>Spermatophyta</taxon>
        <taxon>Magnoliopsida</taxon>
        <taxon>Liliopsida</taxon>
        <taxon>Acoraceae</taxon>
        <taxon>Acorus</taxon>
    </lineage>
</organism>
<accession>A0AAV9A3I2</accession>
<sequence>MNVFFKSNSSFLLCSGNALKSSILRSSLRKEVFLVDAFFCHPIKCMQDEPTSVPINPATRFENKLGLQANAQQRKVFGLPKRFRQNRAWIELKTKLRVKGFLLQKDKVGYSVAIAGFVAFIPLRSLITHSISNEIFTIESIHPGKILVF</sequence>
<dbReference type="AlphaFoldDB" id="A0AAV9A3I2"/>
<protein>
    <recommendedName>
        <fullName evidence="3">Ribosomal protein S1</fullName>
    </recommendedName>
</protein>
<dbReference type="Proteomes" id="UP001179952">
    <property type="component" value="Unassembled WGS sequence"/>
</dbReference>
<name>A0AAV9A3I2_ACOGR</name>
<dbReference type="EMBL" id="JAUJYN010000014">
    <property type="protein sequence ID" value="KAK1258685.1"/>
    <property type="molecule type" value="Genomic_DNA"/>
</dbReference>
<reference evidence="1" key="2">
    <citation type="submission" date="2023-06" db="EMBL/GenBank/DDBJ databases">
        <authorList>
            <person name="Ma L."/>
            <person name="Liu K.-W."/>
            <person name="Li Z."/>
            <person name="Hsiao Y.-Y."/>
            <person name="Qi Y."/>
            <person name="Fu T."/>
            <person name="Tang G."/>
            <person name="Zhang D."/>
            <person name="Sun W.-H."/>
            <person name="Liu D.-K."/>
            <person name="Li Y."/>
            <person name="Chen G.-Z."/>
            <person name="Liu X.-D."/>
            <person name="Liao X.-Y."/>
            <person name="Jiang Y.-T."/>
            <person name="Yu X."/>
            <person name="Hao Y."/>
            <person name="Huang J."/>
            <person name="Zhao X.-W."/>
            <person name="Ke S."/>
            <person name="Chen Y.-Y."/>
            <person name="Wu W.-L."/>
            <person name="Hsu J.-L."/>
            <person name="Lin Y.-F."/>
            <person name="Huang M.-D."/>
            <person name="Li C.-Y."/>
            <person name="Huang L."/>
            <person name="Wang Z.-W."/>
            <person name="Zhao X."/>
            <person name="Zhong W.-Y."/>
            <person name="Peng D.-H."/>
            <person name="Ahmad S."/>
            <person name="Lan S."/>
            <person name="Zhang J.-S."/>
            <person name="Tsai W.-C."/>
            <person name="Van De Peer Y."/>
            <person name="Liu Z.-J."/>
        </authorList>
    </citation>
    <scope>NUCLEOTIDE SEQUENCE</scope>
    <source>
        <strain evidence="1">SCP</strain>
        <tissue evidence="1">Leaves</tissue>
    </source>
</reference>
<reference evidence="1" key="1">
    <citation type="journal article" date="2023" name="Nat. Commun.">
        <title>Diploid and tetraploid genomes of Acorus and the evolution of monocots.</title>
        <authorList>
            <person name="Ma L."/>
            <person name="Liu K.W."/>
            <person name="Li Z."/>
            <person name="Hsiao Y.Y."/>
            <person name="Qi Y."/>
            <person name="Fu T."/>
            <person name="Tang G.D."/>
            <person name="Zhang D."/>
            <person name="Sun W.H."/>
            <person name="Liu D.K."/>
            <person name="Li Y."/>
            <person name="Chen G.Z."/>
            <person name="Liu X.D."/>
            <person name="Liao X.Y."/>
            <person name="Jiang Y.T."/>
            <person name="Yu X."/>
            <person name="Hao Y."/>
            <person name="Huang J."/>
            <person name="Zhao X.W."/>
            <person name="Ke S."/>
            <person name="Chen Y.Y."/>
            <person name="Wu W.L."/>
            <person name="Hsu J.L."/>
            <person name="Lin Y.F."/>
            <person name="Huang M.D."/>
            <person name="Li C.Y."/>
            <person name="Huang L."/>
            <person name="Wang Z.W."/>
            <person name="Zhao X."/>
            <person name="Zhong W.Y."/>
            <person name="Peng D.H."/>
            <person name="Ahmad S."/>
            <person name="Lan S."/>
            <person name="Zhang J.S."/>
            <person name="Tsai W.C."/>
            <person name="Van de Peer Y."/>
            <person name="Liu Z.J."/>
        </authorList>
    </citation>
    <scope>NUCLEOTIDE SEQUENCE</scope>
    <source>
        <strain evidence="1">SCP</strain>
    </source>
</reference>
<evidence type="ECO:0000313" key="2">
    <source>
        <dbReference type="Proteomes" id="UP001179952"/>
    </source>
</evidence>